<name>A0A498KQJ3_9EURY</name>
<dbReference type="RefSeq" id="WP_129070626.1">
    <property type="nucleotide sequence ID" value="NZ_RDFA01000009.1"/>
</dbReference>
<keyword evidence="4" id="KW-1185">Reference proteome</keyword>
<reference evidence="3 4" key="1">
    <citation type="submission" date="2019-01" db="EMBL/GenBank/DDBJ databases">
        <title>Halorientalis sp. F13-25 a new haloarchaeum isolated from hypersaline water.</title>
        <authorList>
            <person name="Ana D.-V."/>
            <person name="Cristina S.-P."/>
            <person name="Antonio V."/>
        </authorList>
    </citation>
    <scope>NUCLEOTIDE SEQUENCE [LARGE SCALE GENOMIC DNA]</scope>
    <source>
        <strain evidence="3 4">F13-25</strain>
    </source>
</reference>
<evidence type="ECO:0000259" key="2">
    <source>
        <dbReference type="Pfam" id="PF00296"/>
    </source>
</evidence>
<organism evidence="3 4">
    <name type="scientific">Halorientalis pallida</name>
    <dbReference type="NCBI Taxonomy" id="2479928"/>
    <lineage>
        <taxon>Archaea</taxon>
        <taxon>Methanobacteriati</taxon>
        <taxon>Methanobacteriota</taxon>
        <taxon>Stenosarchaea group</taxon>
        <taxon>Halobacteria</taxon>
        <taxon>Halobacteriales</taxon>
        <taxon>Haloarculaceae</taxon>
        <taxon>Halorientalis</taxon>
    </lineage>
</organism>
<dbReference type="SUPFAM" id="SSF51679">
    <property type="entry name" value="Bacterial luciferase-like"/>
    <property type="match status" value="1"/>
</dbReference>
<protein>
    <submittedName>
        <fullName evidence="3">TIGR03557 family F420-dependent LLM class oxidoreductase</fullName>
        <ecNumber evidence="3">1.-.-.-</ecNumber>
    </submittedName>
</protein>
<sequence length="316" mass="34201">MTAVGFALSSELHGPDELIAQARPAEAAGFDFVALSDHFHPWLPEQGESPFAWTVLGGVAEATDEIDVGTGVTCPIQRYHPAILAQATATAADRLGERFCFGVGAGERLNEHVVGDYWPPATVRHEMLDEAVRVIRALCRGEESTHHGTHYTVENARLFTLPDDPPPVYVSAYGPKAARLAADIGDGFYTVGPRETTLQRFHDEGGEGPAYTQLTISYAETEAVADAYERWPNTALPGDLASELATPVHFRQASEAVEKDDIAEGSTVTDPDPTTHVETVEEFADAGFDHVVVHQVGADVDGFFETYADEVLPEIR</sequence>
<dbReference type="InterPro" id="IPR019945">
    <property type="entry name" value="F420_G6P_DH-rel"/>
</dbReference>
<evidence type="ECO:0000313" key="4">
    <source>
        <dbReference type="Proteomes" id="UP000289691"/>
    </source>
</evidence>
<dbReference type="GO" id="GO:0016705">
    <property type="term" value="F:oxidoreductase activity, acting on paired donors, with incorporation or reduction of molecular oxygen"/>
    <property type="evidence" value="ECO:0007669"/>
    <property type="project" value="InterPro"/>
</dbReference>
<dbReference type="EMBL" id="RDFA01000009">
    <property type="protein sequence ID" value="RXK46447.1"/>
    <property type="molecule type" value="Genomic_DNA"/>
</dbReference>
<dbReference type="PANTHER" id="PTHR43244">
    <property type="match status" value="1"/>
</dbReference>
<feature type="domain" description="Luciferase-like" evidence="2">
    <location>
        <begin position="13"/>
        <end position="290"/>
    </location>
</feature>
<evidence type="ECO:0000313" key="3">
    <source>
        <dbReference type="EMBL" id="RXK46447.1"/>
    </source>
</evidence>
<dbReference type="NCBIfam" id="TIGR03557">
    <property type="entry name" value="F420_G6P_family"/>
    <property type="match status" value="1"/>
</dbReference>
<keyword evidence="1 3" id="KW-0560">Oxidoreductase</keyword>
<dbReference type="CDD" id="cd01097">
    <property type="entry name" value="Tetrahydromethanopterin_reductase"/>
    <property type="match status" value="1"/>
</dbReference>
<dbReference type="InterPro" id="IPR050564">
    <property type="entry name" value="F420-G6PD/mer"/>
</dbReference>
<dbReference type="InterPro" id="IPR036661">
    <property type="entry name" value="Luciferase-like_sf"/>
</dbReference>
<dbReference type="Gene3D" id="3.20.20.30">
    <property type="entry name" value="Luciferase-like domain"/>
    <property type="match status" value="1"/>
</dbReference>
<dbReference type="Pfam" id="PF00296">
    <property type="entry name" value="Bac_luciferase"/>
    <property type="match status" value="1"/>
</dbReference>
<evidence type="ECO:0000256" key="1">
    <source>
        <dbReference type="ARBA" id="ARBA00023002"/>
    </source>
</evidence>
<proteinExistence type="predicted"/>
<dbReference type="InterPro" id="IPR011251">
    <property type="entry name" value="Luciferase-like_dom"/>
</dbReference>
<accession>A0A498KQJ3</accession>
<dbReference type="AlphaFoldDB" id="A0A498KQJ3"/>
<dbReference type="EC" id="1.-.-.-" evidence="3"/>
<dbReference type="OrthoDB" id="7684at2157"/>
<dbReference type="PANTHER" id="PTHR43244:SF1">
    <property type="entry name" value="5,10-METHYLENETETRAHYDROMETHANOPTERIN REDUCTASE"/>
    <property type="match status" value="1"/>
</dbReference>
<gene>
    <name evidence="3" type="ORF">EAF64_19350</name>
</gene>
<dbReference type="Proteomes" id="UP000289691">
    <property type="component" value="Unassembled WGS sequence"/>
</dbReference>
<comment type="caution">
    <text evidence="3">The sequence shown here is derived from an EMBL/GenBank/DDBJ whole genome shotgun (WGS) entry which is preliminary data.</text>
</comment>